<dbReference type="InterPro" id="IPR024445">
    <property type="entry name" value="Tnp_ISXO2-like"/>
</dbReference>
<dbReference type="PANTHER" id="PTHR47163">
    <property type="entry name" value="DDE_TNP_IS1595 DOMAIN-CONTAINING PROTEIN"/>
    <property type="match status" value="1"/>
</dbReference>
<accession>A0ABX1D293</accession>
<dbReference type="Pfam" id="PF12760">
    <property type="entry name" value="Zn_ribbon_IS1595"/>
    <property type="match status" value="1"/>
</dbReference>
<dbReference type="InterPro" id="IPR053164">
    <property type="entry name" value="IS1016-like_transposase"/>
</dbReference>
<sequence>MKYPADQMEFEEMFKSEQACIDYLVSLRWPNGFECPQCGSIRFWKKNKGRYECSDCHKETTVTNNTMFHKSTKSLLIWFHAIWWMVAQKNGVSAKGLQKVLGLGSYQTAWTWLHKFRRLMVLSGRSKLEGIVEVDEVFVGGKTPGKRGRGAEGKSIVAVAIEVIGRKTGRVRLEKIPDASANSLKDFIERNIELSSTIITDGWPSYSELEELGYLHRVQKSTVNEEDEEILPNVHRVASLLKRWLLGTHQSYLNKNKLGYYLDEYVFRYNRRTSNSRGLLFMRLLEQAVIAEPVTYDKIINENHGC</sequence>
<keyword evidence="3" id="KW-1185">Reference proteome</keyword>
<feature type="domain" description="ISXO2-like transposase" evidence="1">
    <location>
        <begin position="127"/>
        <end position="270"/>
    </location>
</feature>
<dbReference type="Proteomes" id="UP000703674">
    <property type="component" value="Unassembled WGS sequence"/>
</dbReference>
<dbReference type="RefSeq" id="WP_168026793.1">
    <property type="nucleotide sequence ID" value="NZ_JAAVJR010000023.1"/>
</dbReference>
<protein>
    <submittedName>
        <fullName evidence="2">IS1595 family transposase</fullName>
    </submittedName>
</protein>
<dbReference type="InterPro" id="IPR024442">
    <property type="entry name" value="Transposase_Zn_ribbon"/>
</dbReference>
<name>A0ABX1D293_9FLAO</name>
<organism evidence="2 3">
    <name type="scientific">Salinimicrobium oceani</name>
    <dbReference type="NCBI Taxonomy" id="2722702"/>
    <lineage>
        <taxon>Bacteria</taxon>
        <taxon>Pseudomonadati</taxon>
        <taxon>Bacteroidota</taxon>
        <taxon>Flavobacteriia</taxon>
        <taxon>Flavobacteriales</taxon>
        <taxon>Flavobacteriaceae</taxon>
        <taxon>Salinimicrobium</taxon>
    </lineage>
</organism>
<reference evidence="2 3" key="1">
    <citation type="submission" date="2020-03" db="EMBL/GenBank/DDBJ databases">
        <title>Salinimicrobium sp. nov, isolated from SCS.</title>
        <authorList>
            <person name="Cao W.R."/>
        </authorList>
    </citation>
    <scope>NUCLEOTIDE SEQUENCE [LARGE SCALE GENOMIC DNA]</scope>
    <source>
        <strain evidence="3">J15B91</strain>
    </source>
</reference>
<evidence type="ECO:0000259" key="1">
    <source>
        <dbReference type="SMART" id="SM01126"/>
    </source>
</evidence>
<dbReference type="Pfam" id="PF12762">
    <property type="entry name" value="DDE_Tnp_IS1595"/>
    <property type="match status" value="1"/>
</dbReference>
<dbReference type="EMBL" id="JAAVJR010000023">
    <property type="protein sequence ID" value="NJW54232.1"/>
    <property type="molecule type" value="Genomic_DNA"/>
</dbReference>
<dbReference type="SMART" id="SM01126">
    <property type="entry name" value="DDE_Tnp_IS1595"/>
    <property type="match status" value="1"/>
</dbReference>
<comment type="caution">
    <text evidence="2">The sequence shown here is derived from an EMBL/GenBank/DDBJ whole genome shotgun (WGS) entry which is preliminary data.</text>
</comment>
<proteinExistence type="predicted"/>
<evidence type="ECO:0000313" key="3">
    <source>
        <dbReference type="Proteomes" id="UP000703674"/>
    </source>
</evidence>
<dbReference type="PANTHER" id="PTHR47163:SF2">
    <property type="entry name" value="SI:DKEY-17M8.2"/>
    <property type="match status" value="1"/>
</dbReference>
<dbReference type="NCBIfam" id="NF033547">
    <property type="entry name" value="transpos_IS1595"/>
    <property type="match status" value="1"/>
</dbReference>
<evidence type="ECO:0000313" key="2">
    <source>
        <dbReference type="EMBL" id="NJW54232.1"/>
    </source>
</evidence>
<gene>
    <name evidence="2" type="ORF">HC175_15050</name>
</gene>